<dbReference type="GO" id="GO:0008483">
    <property type="term" value="F:transaminase activity"/>
    <property type="evidence" value="ECO:0007669"/>
    <property type="project" value="UniProtKB-KW"/>
</dbReference>
<evidence type="ECO:0000256" key="3">
    <source>
        <dbReference type="ARBA" id="ARBA00022898"/>
    </source>
</evidence>
<feature type="modified residue" description="N6-(pyridoxal phosphate)lysine" evidence="5">
    <location>
        <position position="203"/>
    </location>
</feature>
<evidence type="ECO:0000256" key="2">
    <source>
        <dbReference type="ARBA" id="ARBA00006966"/>
    </source>
</evidence>
<dbReference type="PANTHER" id="PTHR48097">
    <property type="entry name" value="L-THREONINE ALDOLASE-RELATED"/>
    <property type="match status" value="1"/>
</dbReference>
<proteinExistence type="inferred from homology"/>
<dbReference type="AlphaFoldDB" id="A0A9D7SWL2"/>
<keyword evidence="7" id="KW-0808">Transferase</keyword>
<evidence type="ECO:0000256" key="1">
    <source>
        <dbReference type="ARBA" id="ARBA00001933"/>
    </source>
</evidence>
<dbReference type="PANTHER" id="PTHR48097:SF9">
    <property type="entry name" value="L-THREONINE ALDOLASE"/>
    <property type="match status" value="1"/>
</dbReference>
<dbReference type="Gene3D" id="3.40.640.10">
    <property type="entry name" value="Type I PLP-dependent aspartate aminotransferase-like (Major domain)"/>
    <property type="match status" value="1"/>
</dbReference>
<organism evidence="7 8">
    <name type="scientific">Candidatus Opimibacter skivensis</name>
    <dbReference type="NCBI Taxonomy" id="2982028"/>
    <lineage>
        <taxon>Bacteria</taxon>
        <taxon>Pseudomonadati</taxon>
        <taxon>Bacteroidota</taxon>
        <taxon>Saprospiria</taxon>
        <taxon>Saprospirales</taxon>
        <taxon>Saprospiraceae</taxon>
        <taxon>Candidatus Opimibacter</taxon>
    </lineage>
</organism>
<evidence type="ECO:0000256" key="4">
    <source>
        <dbReference type="ARBA" id="ARBA00023239"/>
    </source>
</evidence>
<evidence type="ECO:0000313" key="7">
    <source>
        <dbReference type="EMBL" id="MBK9984437.1"/>
    </source>
</evidence>
<comment type="cofactor">
    <cofactor evidence="1">
        <name>pyridoxal 5'-phosphate</name>
        <dbReference type="ChEBI" id="CHEBI:597326"/>
    </cofactor>
</comment>
<keyword evidence="4" id="KW-0456">Lyase</keyword>
<dbReference type="Proteomes" id="UP000808337">
    <property type="component" value="Unassembled WGS sequence"/>
</dbReference>
<accession>A0A9D7SWL2</accession>
<keyword evidence="3" id="KW-0663">Pyridoxal phosphate</keyword>
<dbReference type="GO" id="GO:0005829">
    <property type="term" value="C:cytosol"/>
    <property type="evidence" value="ECO:0007669"/>
    <property type="project" value="TreeGrafter"/>
</dbReference>
<dbReference type="PIRSF" id="PIRSF017617">
    <property type="entry name" value="Thr_aldolase"/>
    <property type="match status" value="1"/>
</dbReference>
<protein>
    <submittedName>
        <fullName evidence="7">Aminotransferase class I/II-fold pyridoxal phosphate-dependent enzyme</fullName>
    </submittedName>
</protein>
<feature type="domain" description="Aromatic amino acid beta-eliminating lyase/threonine aldolase" evidence="6">
    <location>
        <begin position="8"/>
        <end position="291"/>
    </location>
</feature>
<dbReference type="FunFam" id="3.40.640.10:FF:000030">
    <property type="entry name" value="Low-specificity L-threonine aldolase"/>
    <property type="match status" value="1"/>
</dbReference>
<evidence type="ECO:0000256" key="5">
    <source>
        <dbReference type="PIRSR" id="PIRSR017617-1"/>
    </source>
</evidence>
<dbReference type="InterPro" id="IPR015424">
    <property type="entry name" value="PyrdxlP-dep_Trfase"/>
</dbReference>
<dbReference type="InterPro" id="IPR023603">
    <property type="entry name" value="Low_specificity_L-TA-like"/>
</dbReference>
<dbReference type="NCBIfam" id="NF041359">
    <property type="entry name" value="GntG_guanitoxin"/>
    <property type="match status" value="1"/>
</dbReference>
<dbReference type="EMBL" id="JADKGY010000029">
    <property type="protein sequence ID" value="MBK9984437.1"/>
    <property type="molecule type" value="Genomic_DNA"/>
</dbReference>
<dbReference type="InterPro" id="IPR015422">
    <property type="entry name" value="PyrdxlP-dep_Trfase_small"/>
</dbReference>
<dbReference type="Gene3D" id="3.90.1150.10">
    <property type="entry name" value="Aspartate Aminotransferase, domain 1"/>
    <property type="match status" value="1"/>
</dbReference>
<dbReference type="InterPro" id="IPR015421">
    <property type="entry name" value="PyrdxlP-dep_Trfase_major"/>
</dbReference>
<dbReference type="InterPro" id="IPR001597">
    <property type="entry name" value="ArAA_b-elim_lyase/Thr_aldolase"/>
</dbReference>
<reference evidence="7 8" key="1">
    <citation type="submission" date="2020-10" db="EMBL/GenBank/DDBJ databases">
        <title>Connecting structure to function with the recovery of over 1000 high-quality activated sludge metagenome-assembled genomes encoding full-length rRNA genes using long-read sequencing.</title>
        <authorList>
            <person name="Singleton C.M."/>
            <person name="Petriglieri F."/>
            <person name="Kristensen J.M."/>
            <person name="Kirkegaard R.H."/>
            <person name="Michaelsen T.Y."/>
            <person name="Andersen M.H."/>
            <person name="Karst S.M."/>
            <person name="Dueholm M.S."/>
            <person name="Nielsen P.H."/>
            <person name="Albertsen M."/>
        </authorList>
    </citation>
    <scope>NUCLEOTIDE SEQUENCE [LARGE SCALE GENOMIC DNA]</scope>
    <source>
        <strain evidence="7">Ribe_18-Q3-R11-54_MAXAC.273</strain>
    </source>
</reference>
<dbReference type="GO" id="GO:0006567">
    <property type="term" value="P:L-threonine catabolic process"/>
    <property type="evidence" value="ECO:0007669"/>
    <property type="project" value="TreeGrafter"/>
</dbReference>
<gene>
    <name evidence="7" type="ORF">IPP15_19060</name>
</gene>
<keyword evidence="7" id="KW-0032">Aminotransferase</keyword>
<evidence type="ECO:0000259" key="6">
    <source>
        <dbReference type="Pfam" id="PF01212"/>
    </source>
</evidence>
<evidence type="ECO:0000313" key="8">
    <source>
        <dbReference type="Proteomes" id="UP000808337"/>
    </source>
</evidence>
<dbReference type="GO" id="GO:0006545">
    <property type="term" value="P:glycine biosynthetic process"/>
    <property type="evidence" value="ECO:0007669"/>
    <property type="project" value="TreeGrafter"/>
</dbReference>
<dbReference type="Pfam" id="PF01212">
    <property type="entry name" value="Beta_elim_lyase"/>
    <property type="match status" value="1"/>
</dbReference>
<name>A0A9D7SWL2_9BACT</name>
<sequence>MYKQPVNLTSDTLTKPSKAMLEAMMNADVGDDVFRTDPTTIALEEKMAHMFGHEAGLFCPSGTMTNQIAIKAHTQPLDEILCDELSHIYRYELGGYGFHSGVAIHVMRGKNGIISPEHVHQAVKPKADWNPNTKLLIIENSVNMGGGNYYTLDQIRPIAEAARSHNLTLHLDGARLFNVLVETGESTLEYGKIFDSISICLSKGLGAPVGSVLIGKKEMIDYARRVRKVMGGGMRQSGYLAAAGIYALDHNIKRLKDDHDHARMCGKKLEEVSWVKEVSPVATNIIIFRVADHLNASDVAARLATKNIICLPITDKIIRWVFHLDINDEMTDYVVETSDTLY</sequence>
<comment type="caution">
    <text evidence="7">The sequence shown here is derived from an EMBL/GenBank/DDBJ whole genome shotgun (WGS) entry which is preliminary data.</text>
</comment>
<dbReference type="SUPFAM" id="SSF53383">
    <property type="entry name" value="PLP-dependent transferases"/>
    <property type="match status" value="1"/>
</dbReference>
<comment type="similarity">
    <text evidence="2">Belongs to the threonine aldolase family.</text>
</comment>
<dbReference type="GO" id="GO:0008732">
    <property type="term" value="F:L-allo-threonine aldolase activity"/>
    <property type="evidence" value="ECO:0007669"/>
    <property type="project" value="TreeGrafter"/>
</dbReference>